<evidence type="ECO:0000313" key="3">
    <source>
        <dbReference type="Proteomes" id="UP000092460"/>
    </source>
</evidence>
<proteinExistence type="predicted"/>
<dbReference type="AlphaFoldDB" id="A0A1B0B9I7"/>
<accession>A0A1B0B9I7</accession>
<feature type="transmembrane region" description="Helical" evidence="1">
    <location>
        <begin position="16"/>
        <end position="33"/>
    </location>
</feature>
<dbReference type="EMBL" id="JXJN01010447">
    <property type="status" value="NOT_ANNOTATED_CDS"/>
    <property type="molecule type" value="Genomic_DNA"/>
</dbReference>
<keyword evidence="3" id="KW-1185">Reference proteome</keyword>
<dbReference type="Proteomes" id="UP000092460">
    <property type="component" value="Unassembled WGS sequence"/>
</dbReference>
<sequence length="60" mass="6845">MTLTILNENGKQLRQNRHLLLIGALNFVAIMLIRSRNITIALNNLLCVFYGKVLKHLINS</sequence>
<keyword evidence="1" id="KW-0812">Transmembrane</keyword>
<name>A0A1B0B9I7_9MUSC</name>
<keyword evidence="1" id="KW-1133">Transmembrane helix</keyword>
<protein>
    <submittedName>
        <fullName evidence="2">Uncharacterized protein</fullName>
    </submittedName>
</protein>
<evidence type="ECO:0000313" key="2">
    <source>
        <dbReference type="EnsemblMetazoa" id="GPPI023135-PA"/>
    </source>
</evidence>
<organism evidence="2 3">
    <name type="scientific">Glossina palpalis gambiensis</name>
    <dbReference type="NCBI Taxonomy" id="67801"/>
    <lineage>
        <taxon>Eukaryota</taxon>
        <taxon>Metazoa</taxon>
        <taxon>Ecdysozoa</taxon>
        <taxon>Arthropoda</taxon>
        <taxon>Hexapoda</taxon>
        <taxon>Insecta</taxon>
        <taxon>Pterygota</taxon>
        <taxon>Neoptera</taxon>
        <taxon>Endopterygota</taxon>
        <taxon>Diptera</taxon>
        <taxon>Brachycera</taxon>
        <taxon>Muscomorpha</taxon>
        <taxon>Hippoboscoidea</taxon>
        <taxon>Glossinidae</taxon>
        <taxon>Glossina</taxon>
    </lineage>
</organism>
<reference evidence="2" key="2">
    <citation type="submission" date="2020-05" db="UniProtKB">
        <authorList>
            <consortium name="EnsemblMetazoa"/>
        </authorList>
    </citation>
    <scope>IDENTIFICATION</scope>
    <source>
        <strain evidence="2">IAEA</strain>
    </source>
</reference>
<reference evidence="3" key="1">
    <citation type="submission" date="2015-01" db="EMBL/GenBank/DDBJ databases">
        <authorList>
            <person name="Aksoy S."/>
            <person name="Warren W."/>
            <person name="Wilson R.K."/>
        </authorList>
    </citation>
    <scope>NUCLEOTIDE SEQUENCE [LARGE SCALE GENOMIC DNA]</scope>
    <source>
        <strain evidence="3">IAEA</strain>
    </source>
</reference>
<dbReference type="VEuPathDB" id="VectorBase:GPPI023135"/>
<evidence type="ECO:0000256" key="1">
    <source>
        <dbReference type="SAM" id="Phobius"/>
    </source>
</evidence>
<keyword evidence="1" id="KW-0472">Membrane</keyword>
<dbReference type="EnsemblMetazoa" id="GPPI023135-RA">
    <property type="protein sequence ID" value="GPPI023135-PA"/>
    <property type="gene ID" value="GPPI023135"/>
</dbReference>